<proteinExistence type="predicted"/>
<comment type="caution">
    <text evidence="2">The sequence shown here is derived from an EMBL/GenBank/DDBJ whole genome shotgun (WGS) entry which is preliminary data.</text>
</comment>
<evidence type="ECO:0000313" key="2">
    <source>
        <dbReference type="EMBL" id="GAA3060006.1"/>
    </source>
</evidence>
<evidence type="ECO:0000256" key="1">
    <source>
        <dbReference type="SAM" id="Phobius"/>
    </source>
</evidence>
<feature type="transmembrane region" description="Helical" evidence="1">
    <location>
        <begin position="21"/>
        <end position="43"/>
    </location>
</feature>
<name>A0ABP6LTS0_9MICC</name>
<dbReference type="EMBL" id="BAAAVT010000006">
    <property type="protein sequence ID" value="GAA3060006.1"/>
    <property type="molecule type" value="Genomic_DNA"/>
</dbReference>
<keyword evidence="1" id="KW-1133">Transmembrane helix</keyword>
<evidence type="ECO:0000313" key="3">
    <source>
        <dbReference type="Proteomes" id="UP001500236"/>
    </source>
</evidence>
<keyword evidence="1" id="KW-0812">Transmembrane</keyword>
<reference evidence="3" key="1">
    <citation type="journal article" date="2019" name="Int. J. Syst. Evol. Microbiol.">
        <title>The Global Catalogue of Microorganisms (GCM) 10K type strain sequencing project: providing services to taxonomists for standard genome sequencing and annotation.</title>
        <authorList>
            <consortium name="The Broad Institute Genomics Platform"/>
            <consortium name="The Broad Institute Genome Sequencing Center for Infectious Disease"/>
            <person name="Wu L."/>
            <person name="Ma J."/>
        </authorList>
    </citation>
    <scope>NUCLEOTIDE SEQUENCE [LARGE SCALE GENOMIC DNA]</scope>
    <source>
        <strain evidence="3">JCM 14309</strain>
    </source>
</reference>
<dbReference type="RefSeq" id="WP_344681985.1">
    <property type="nucleotide sequence ID" value="NZ_BAAAVT010000006.1"/>
</dbReference>
<keyword evidence="3" id="KW-1185">Reference proteome</keyword>
<dbReference type="Proteomes" id="UP001500236">
    <property type="component" value="Unassembled WGS sequence"/>
</dbReference>
<accession>A0ABP6LTS0</accession>
<sequence>MFFTNRQRPGEGREEPEFQIRLNRLGVILGVMLLLGVATWLSIDWGP</sequence>
<organism evidence="2 3">
    <name type="scientific">Nesterenkonia aethiopica</name>
    <dbReference type="NCBI Taxonomy" id="269144"/>
    <lineage>
        <taxon>Bacteria</taxon>
        <taxon>Bacillati</taxon>
        <taxon>Actinomycetota</taxon>
        <taxon>Actinomycetes</taxon>
        <taxon>Micrococcales</taxon>
        <taxon>Micrococcaceae</taxon>
        <taxon>Nesterenkonia</taxon>
    </lineage>
</organism>
<gene>
    <name evidence="2" type="ORF">GCM10010529_12130</name>
</gene>
<keyword evidence="1" id="KW-0472">Membrane</keyword>
<protein>
    <submittedName>
        <fullName evidence="2">Uncharacterized protein</fullName>
    </submittedName>
</protein>